<comment type="caution">
    <text evidence="1">The sequence shown here is derived from an EMBL/GenBank/DDBJ whole genome shotgun (WGS) entry which is preliminary data.</text>
</comment>
<dbReference type="EMBL" id="JAIWYP010000008">
    <property type="protein sequence ID" value="KAH3779625.1"/>
    <property type="molecule type" value="Genomic_DNA"/>
</dbReference>
<dbReference type="Proteomes" id="UP000828390">
    <property type="component" value="Unassembled WGS sequence"/>
</dbReference>
<name>A0A9D4EKB7_DREPO</name>
<sequence>MTQLPFETFETTGGNNTVWRTPLFWRVAGKKKVKLQDRLVEQCLKSPDSDCLVWTGCSTNGNQLHYGRIWVKMPSDEKGRSYLAHRVAVMCRLRVALGRNDLVSHLCGHSLRCEDGIRTICRGTVRSQ</sequence>
<organism evidence="1 2">
    <name type="scientific">Dreissena polymorpha</name>
    <name type="common">Zebra mussel</name>
    <name type="synonym">Mytilus polymorpha</name>
    <dbReference type="NCBI Taxonomy" id="45954"/>
    <lineage>
        <taxon>Eukaryota</taxon>
        <taxon>Metazoa</taxon>
        <taxon>Spiralia</taxon>
        <taxon>Lophotrochozoa</taxon>
        <taxon>Mollusca</taxon>
        <taxon>Bivalvia</taxon>
        <taxon>Autobranchia</taxon>
        <taxon>Heteroconchia</taxon>
        <taxon>Euheterodonta</taxon>
        <taxon>Imparidentia</taxon>
        <taxon>Neoheterodontei</taxon>
        <taxon>Myida</taxon>
        <taxon>Dreissenoidea</taxon>
        <taxon>Dreissenidae</taxon>
        <taxon>Dreissena</taxon>
    </lineage>
</organism>
<reference evidence="1" key="1">
    <citation type="journal article" date="2019" name="bioRxiv">
        <title>The Genome of the Zebra Mussel, Dreissena polymorpha: A Resource for Invasive Species Research.</title>
        <authorList>
            <person name="McCartney M.A."/>
            <person name="Auch B."/>
            <person name="Kono T."/>
            <person name="Mallez S."/>
            <person name="Zhang Y."/>
            <person name="Obille A."/>
            <person name="Becker A."/>
            <person name="Abrahante J.E."/>
            <person name="Garbe J."/>
            <person name="Badalamenti J.P."/>
            <person name="Herman A."/>
            <person name="Mangelson H."/>
            <person name="Liachko I."/>
            <person name="Sullivan S."/>
            <person name="Sone E.D."/>
            <person name="Koren S."/>
            <person name="Silverstein K.A.T."/>
            <person name="Beckman K.B."/>
            <person name="Gohl D.M."/>
        </authorList>
    </citation>
    <scope>NUCLEOTIDE SEQUENCE</scope>
    <source>
        <strain evidence="1">Duluth1</strain>
        <tissue evidence="1">Whole animal</tissue>
    </source>
</reference>
<accession>A0A9D4EKB7</accession>
<keyword evidence="2" id="KW-1185">Reference proteome</keyword>
<evidence type="ECO:0000313" key="1">
    <source>
        <dbReference type="EMBL" id="KAH3779625.1"/>
    </source>
</evidence>
<evidence type="ECO:0000313" key="2">
    <source>
        <dbReference type="Proteomes" id="UP000828390"/>
    </source>
</evidence>
<protein>
    <submittedName>
        <fullName evidence="1">Uncharacterized protein</fullName>
    </submittedName>
</protein>
<reference evidence="1" key="2">
    <citation type="submission" date="2020-11" db="EMBL/GenBank/DDBJ databases">
        <authorList>
            <person name="McCartney M.A."/>
            <person name="Auch B."/>
            <person name="Kono T."/>
            <person name="Mallez S."/>
            <person name="Becker A."/>
            <person name="Gohl D.M."/>
            <person name="Silverstein K.A.T."/>
            <person name="Koren S."/>
            <person name="Bechman K.B."/>
            <person name="Herman A."/>
            <person name="Abrahante J.E."/>
            <person name="Garbe J."/>
        </authorList>
    </citation>
    <scope>NUCLEOTIDE SEQUENCE</scope>
    <source>
        <strain evidence="1">Duluth1</strain>
        <tissue evidence="1">Whole animal</tissue>
    </source>
</reference>
<proteinExistence type="predicted"/>
<gene>
    <name evidence="1" type="ORF">DPMN_157429</name>
</gene>
<dbReference type="AlphaFoldDB" id="A0A9D4EKB7"/>